<dbReference type="EMBL" id="BFAA01000630">
    <property type="protein sequence ID" value="GCB73369.1"/>
    <property type="molecule type" value="Genomic_DNA"/>
</dbReference>
<organism evidence="1 2">
    <name type="scientific">Scyliorhinus torazame</name>
    <name type="common">Cloudy catshark</name>
    <name type="synonym">Catulus torazame</name>
    <dbReference type="NCBI Taxonomy" id="75743"/>
    <lineage>
        <taxon>Eukaryota</taxon>
        <taxon>Metazoa</taxon>
        <taxon>Chordata</taxon>
        <taxon>Craniata</taxon>
        <taxon>Vertebrata</taxon>
        <taxon>Chondrichthyes</taxon>
        <taxon>Elasmobranchii</taxon>
        <taxon>Galeomorphii</taxon>
        <taxon>Galeoidea</taxon>
        <taxon>Carcharhiniformes</taxon>
        <taxon>Scyliorhinidae</taxon>
        <taxon>Scyliorhinus</taxon>
    </lineage>
</organism>
<dbReference type="GO" id="GO:0006506">
    <property type="term" value="P:GPI anchor biosynthetic process"/>
    <property type="evidence" value="ECO:0007669"/>
    <property type="project" value="InterPro"/>
</dbReference>
<dbReference type="SUPFAM" id="SSF53649">
    <property type="entry name" value="Alkaline phosphatase-like"/>
    <property type="match status" value="1"/>
</dbReference>
<sequence>MRLRSSLFACCGLLVQLFGMAVFMRGFFPAPVKSFGSVKAKVSEIPGEPVLGLTSNWTRPPSPLFGRIVVMLVDALREDFVFGPKGRQFMPYVRHLVEQGSSHSFIAKAWPPTVTMPRIKVTF</sequence>
<accession>A0A401PJQ5</accession>
<dbReference type="OMA" id="PRIKVRC"/>
<keyword evidence="2" id="KW-1185">Reference proteome</keyword>
<dbReference type="Proteomes" id="UP000288216">
    <property type="component" value="Unassembled WGS sequence"/>
</dbReference>
<comment type="caution">
    <text evidence="1">The sequence shown here is derived from an EMBL/GenBank/DDBJ whole genome shotgun (WGS) entry which is preliminary data.</text>
</comment>
<dbReference type="STRING" id="75743.A0A401PJQ5"/>
<evidence type="ECO:0000313" key="1">
    <source>
        <dbReference type="EMBL" id="GCB73369.1"/>
    </source>
</evidence>
<evidence type="ECO:0000313" key="2">
    <source>
        <dbReference type="Proteomes" id="UP000288216"/>
    </source>
</evidence>
<protein>
    <recommendedName>
        <fullName evidence="3">GPI ethanolamine phosphate transferase 2</fullName>
    </recommendedName>
</protein>
<proteinExistence type="predicted"/>
<dbReference type="GO" id="GO:0005789">
    <property type="term" value="C:endoplasmic reticulum membrane"/>
    <property type="evidence" value="ECO:0007669"/>
    <property type="project" value="TreeGrafter"/>
</dbReference>
<gene>
    <name evidence="1" type="ORF">scyTo_0002505</name>
</gene>
<dbReference type="AlphaFoldDB" id="A0A401PJQ5"/>
<name>A0A401PJQ5_SCYTO</name>
<dbReference type="OrthoDB" id="272139at2759"/>
<evidence type="ECO:0008006" key="3">
    <source>
        <dbReference type="Google" id="ProtNLM"/>
    </source>
</evidence>
<dbReference type="PANTHER" id="PTHR23072:SF0">
    <property type="entry name" value="GPI ETHANOLAMINE PHOSPHATE TRANSFERASE 2"/>
    <property type="match status" value="1"/>
</dbReference>
<dbReference type="InterPro" id="IPR039527">
    <property type="entry name" value="PIGG/GPI7"/>
</dbReference>
<reference evidence="1 2" key="1">
    <citation type="journal article" date="2018" name="Nat. Ecol. Evol.">
        <title>Shark genomes provide insights into elasmobranch evolution and the origin of vertebrates.</title>
        <authorList>
            <person name="Hara Y"/>
            <person name="Yamaguchi K"/>
            <person name="Onimaru K"/>
            <person name="Kadota M"/>
            <person name="Koyanagi M"/>
            <person name="Keeley SD"/>
            <person name="Tatsumi K"/>
            <person name="Tanaka K"/>
            <person name="Motone F"/>
            <person name="Kageyama Y"/>
            <person name="Nozu R"/>
            <person name="Adachi N"/>
            <person name="Nishimura O"/>
            <person name="Nakagawa R"/>
            <person name="Tanegashima C"/>
            <person name="Kiyatake I"/>
            <person name="Matsumoto R"/>
            <person name="Murakumo K"/>
            <person name="Nishida K"/>
            <person name="Terakita A"/>
            <person name="Kuratani S"/>
            <person name="Sato K"/>
            <person name="Hyodo S Kuraku.S."/>
        </authorList>
    </citation>
    <scope>NUCLEOTIDE SEQUENCE [LARGE SCALE GENOMIC DNA]</scope>
</reference>
<dbReference type="PANTHER" id="PTHR23072">
    <property type="entry name" value="PHOSPHATIDYLINOSITOL GLYCAN-RELATED"/>
    <property type="match status" value="1"/>
</dbReference>
<dbReference type="InterPro" id="IPR017850">
    <property type="entry name" value="Alkaline_phosphatase_core_sf"/>
</dbReference>
<dbReference type="GO" id="GO:0051267">
    <property type="term" value="F:CP2 mannose-ethanolamine phosphotransferase activity"/>
    <property type="evidence" value="ECO:0007669"/>
    <property type="project" value="TreeGrafter"/>
</dbReference>